<proteinExistence type="predicted"/>
<name>A0AA38VFY3_9PEZI</name>
<evidence type="ECO:0000313" key="3">
    <source>
        <dbReference type="Proteomes" id="UP001174694"/>
    </source>
</evidence>
<dbReference type="Proteomes" id="UP001174694">
    <property type="component" value="Unassembled WGS sequence"/>
</dbReference>
<dbReference type="AlphaFoldDB" id="A0AA38VFY3"/>
<comment type="caution">
    <text evidence="2">The sequence shown here is derived from an EMBL/GenBank/DDBJ whole genome shotgun (WGS) entry which is preliminary data.</text>
</comment>
<keyword evidence="3" id="KW-1185">Reference proteome</keyword>
<dbReference type="EMBL" id="JANBVO010000127">
    <property type="protein sequence ID" value="KAJ9129842.1"/>
    <property type="molecule type" value="Genomic_DNA"/>
</dbReference>
<feature type="region of interest" description="Disordered" evidence="1">
    <location>
        <begin position="1"/>
        <end position="23"/>
    </location>
</feature>
<feature type="compositionally biased region" description="Basic and acidic residues" evidence="1">
    <location>
        <begin position="10"/>
        <end position="23"/>
    </location>
</feature>
<gene>
    <name evidence="2" type="ORF">NKR23_g12446</name>
</gene>
<reference evidence="2" key="1">
    <citation type="submission" date="2022-07" db="EMBL/GenBank/DDBJ databases">
        <title>Fungi with potential for degradation of polypropylene.</title>
        <authorList>
            <person name="Gostincar C."/>
        </authorList>
    </citation>
    <scope>NUCLEOTIDE SEQUENCE</scope>
    <source>
        <strain evidence="2">EXF-13308</strain>
    </source>
</reference>
<evidence type="ECO:0000256" key="1">
    <source>
        <dbReference type="SAM" id="MobiDB-lite"/>
    </source>
</evidence>
<feature type="region of interest" description="Disordered" evidence="1">
    <location>
        <begin position="283"/>
        <end position="348"/>
    </location>
</feature>
<accession>A0AA38VFY3</accession>
<sequence length="348" mass="39684">MLRQEHFRKKNEEELDRQLEGIHRPPQPLQKILFVLPERRTIANIFSDLDEDVPEEKRRQRKIDAVNALVAYAWKMEPREPQTPPRAATDQVETAQARPVLPMQGRPIAPRPPYASMIREAVSPPPPMTPDAAMIMDPPPPYSEVGSGSLACPDQDGPAAMSVSRQRNPRRRHKCMFCEATFTRKATMWNCVDRHLMRRKTETVACPDRDCKSKGTVLDNEVCFKNHAQAVHNFDLRPKVTRWTITTRSVAPDDNATPTTRIIIRRRIEQPKTSPRIILRLGRQGARRASGSQHAPSQRHEVAWAAESDTDTTDSTPISKRKPDWGDTSHARKRTRTDPGTSQRAERQ</sequence>
<evidence type="ECO:0000313" key="2">
    <source>
        <dbReference type="EMBL" id="KAJ9129842.1"/>
    </source>
</evidence>
<protein>
    <submittedName>
        <fullName evidence="2">Uncharacterized protein</fullName>
    </submittedName>
</protein>
<feature type="compositionally biased region" description="Polar residues" evidence="1">
    <location>
        <begin position="338"/>
        <end position="348"/>
    </location>
</feature>
<organism evidence="2 3">
    <name type="scientific">Pleurostoma richardsiae</name>
    <dbReference type="NCBI Taxonomy" id="41990"/>
    <lineage>
        <taxon>Eukaryota</taxon>
        <taxon>Fungi</taxon>
        <taxon>Dikarya</taxon>
        <taxon>Ascomycota</taxon>
        <taxon>Pezizomycotina</taxon>
        <taxon>Sordariomycetes</taxon>
        <taxon>Sordariomycetidae</taxon>
        <taxon>Calosphaeriales</taxon>
        <taxon>Pleurostomataceae</taxon>
        <taxon>Pleurostoma</taxon>
    </lineage>
</organism>
<feature type="compositionally biased region" description="Basic and acidic residues" evidence="1">
    <location>
        <begin position="321"/>
        <end position="330"/>
    </location>
</feature>